<dbReference type="KEGG" id="pfs:PFLU_5312"/>
<dbReference type="EMBL" id="AM181176">
    <property type="protein sequence ID" value="CAY52434.1"/>
    <property type="molecule type" value="Genomic_DNA"/>
</dbReference>
<evidence type="ECO:0000313" key="2">
    <source>
        <dbReference type="EMBL" id="CAY52434.1"/>
    </source>
</evidence>
<dbReference type="AlphaFoldDB" id="C3K2B5"/>
<sequence length="100" mass="11602">MQIAVERHQCKRTSRMQSGSRWVVLNPHRTPHDLANEIFVISSKSPPTPRSNKVIQSDIFLQPLDGRHKDLLHRVGHRRTVIFEKLTAEDNQPAWSYPDP</sequence>
<gene>
    <name evidence="2" type="ordered locus">PFLU_5312</name>
</gene>
<evidence type="ECO:0000313" key="1">
    <source>
        <dbReference type="EMBL" id="CAI2799455.1"/>
    </source>
</evidence>
<protein>
    <submittedName>
        <fullName evidence="2">Uncharacterized protein</fullName>
    </submittedName>
</protein>
<proteinExistence type="predicted"/>
<reference evidence="2" key="1">
    <citation type="journal article" date="2009" name="Genome Biol.">
        <title>Genomic and genetic analyses of diversity and plant interactions of Pseudomonas fluorescens.</title>
        <authorList>
            <person name="Silby M.W."/>
            <person name="Cerdeno-Tarraga A.M."/>
            <person name="Vernikos G.S."/>
            <person name="Giddens S.R."/>
            <person name="Jackson R.W."/>
            <person name="Preston G.M."/>
            <person name="Zhang X.X."/>
            <person name="Moon C.D."/>
            <person name="Gehrig S.M."/>
            <person name="Godfrey S.A."/>
            <person name="Knight C.G."/>
            <person name="Malone J.G."/>
            <person name="Robinson Z."/>
            <person name="Spiers A.J."/>
            <person name="Harris S."/>
            <person name="Challis G.L."/>
            <person name="Yaxley A.M."/>
            <person name="Harris D."/>
            <person name="Seeger K."/>
            <person name="Murphy L."/>
            <person name="Rutter S."/>
            <person name="Squares R."/>
            <person name="Quail M.A."/>
            <person name="Saunders E."/>
            <person name="Mavromatis K."/>
            <person name="Brettin T.S."/>
            <person name="Bentley S.D."/>
            <person name="Hothersall J."/>
            <person name="Stephens E."/>
            <person name="Thomas C.M."/>
            <person name="Parkhill J."/>
            <person name="Levy S.B."/>
            <person name="Rainey P.B."/>
            <person name="Thomson N.R."/>
        </authorList>
    </citation>
    <scope>NUCLEOTIDE SEQUENCE [LARGE SCALE GENOMIC DNA]</scope>
    <source>
        <strain evidence="2">SBW25</strain>
    </source>
</reference>
<dbReference type="EMBL" id="OV986001">
    <property type="protein sequence ID" value="CAI2799455.1"/>
    <property type="molecule type" value="Genomic_DNA"/>
</dbReference>
<reference evidence="1" key="2">
    <citation type="submission" date="2023-10" db="EMBL/GenBank/DDBJ databases">
        <authorList>
            <person name="Fortmann-Grote C."/>
        </authorList>
    </citation>
    <scope>NUCLEOTIDE SEQUENCE</scope>
    <source>
        <strain evidence="1">SBW25</strain>
    </source>
</reference>
<dbReference type="Proteomes" id="UP001152918">
    <property type="component" value="Chromosome"/>
</dbReference>
<dbReference type="HOGENOM" id="CLU_2303551_0_0_6"/>
<accession>C3K2B5</accession>
<organism evidence="2">
    <name type="scientific">Pseudomonas fluorescens (strain SBW25)</name>
    <dbReference type="NCBI Taxonomy" id="216595"/>
    <lineage>
        <taxon>Bacteria</taxon>
        <taxon>Pseudomonadati</taxon>
        <taxon>Pseudomonadota</taxon>
        <taxon>Gammaproteobacteria</taxon>
        <taxon>Pseudomonadales</taxon>
        <taxon>Pseudomonadaceae</taxon>
        <taxon>Pseudomonas</taxon>
    </lineage>
</organism>
<name>C3K2B5_PSEFS</name>